<feature type="non-terminal residue" evidence="1">
    <location>
        <position position="333"/>
    </location>
</feature>
<evidence type="ECO:0000313" key="2">
    <source>
        <dbReference type="Proteomes" id="UP000183997"/>
    </source>
</evidence>
<evidence type="ECO:0000313" key="1">
    <source>
        <dbReference type="EMBL" id="SHK17082.1"/>
    </source>
</evidence>
<gene>
    <name evidence="1" type="ORF">SAMN02745123_00919</name>
</gene>
<dbReference type="Proteomes" id="UP000183997">
    <property type="component" value="Unassembled WGS sequence"/>
</dbReference>
<dbReference type="RefSeq" id="WP_139257241.1">
    <property type="nucleotide sequence ID" value="NZ_FRAR01000008.1"/>
</dbReference>
<dbReference type="STRING" id="1121421.SAMN02745123_00919"/>
<protein>
    <submittedName>
        <fullName evidence="1">Uncharacterized protein</fullName>
    </submittedName>
</protein>
<name>A0A1M6QA12_9FIRM</name>
<organism evidence="1 2">
    <name type="scientific">Desulforamulus aeronauticus DSM 10349</name>
    <dbReference type="NCBI Taxonomy" id="1121421"/>
    <lineage>
        <taxon>Bacteria</taxon>
        <taxon>Bacillati</taxon>
        <taxon>Bacillota</taxon>
        <taxon>Clostridia</taxon>
        <taxon>Eubacteriales</taxon>
        <taxon>Peptococcaceae</taxon>
        <taxon>Desulforamulus</taxon>
    </lineage>
</organism>
<proteinExistence type="predicted"/>
<sequence>MKRRLLCFLLILAIEIICFPLVSFASESIESDSSILESDHRGSENKDKIVDSNIEFNELVLEKDIEKNCSVSSEADGSFSIKNKKGLYTAAFKPKSGNGLLSFSQGNANLLISPLNPGSVSGSVYNNIITYDNIYLDTSIKYTLERSRLKEDIVVQKYTGISDFYFQLNVNNAKYEKKSNGEIHFFDPISDNPLFYMPKPYAIDKNGTRCDLVNMEISKKGLLTICVDPEWLKKAVYPVIIDPTLYLASSVKTSLGLFETYASKSGVSIVDTTYPLNNSTIKAIRLNVGANVPVIASNLLNLKTNTNYVLEFDYWADIDNAKFNVDLWPDDLP</sequence>
<dbReference type="OrthoDB" id="513777at2"/>
<keyword evidence="2" id="KW-1185">Reference proteome</keyword>
<reference evidence="2" key="1">
    <citation type="submission" date="2016-11" db="EMBL/GenBank/DDBJ databases">
        <authorList>
            <person name="Varghese N."/>
            <person name="Submissions S."/>
        </authorList>
    </citation>
    <scope>NUCLEOTIDE SEQUENCE [LARGE SCALE GENOMIC DNA]</scope>
    <source>
        <strain evidence="2">DSM 10349</strain>
    </source>
</reference>
<dbReference type="EMBL" id="FRAR01000008">
    <property type="protein sequence ID" value="SHK17082.1"/>
    <property type="molecule type" value="Genomic_DNA"/>
</dbReference>
<dbReference type="AlphaFoldDB" id="A0A1M6QA12"/>
<accession>A0A1M6QA12</accession>